<evidence type="ECO:0000256" key="1">
    <source>
        <dbReference type="ARBA" id="ARBA00004196"/>
    </source>
</evidence>
<sequence>MQFSTFASFVAVSGAVALAQSSAAAISQIGDGQIQATSSASTPAVTSSSTTASTSMPTYSYNTTISTQTGNGAANLGSGAVAMAGLVAAGALLI</sequence>
<evidence type="ECO:0000313" key="4">
    <source>
        <dbReference type="EMBL" id="SCU96060.1"/>
    </source>
</evidence>
<feature type="signal peptide" evidence="3">
    <location>
        <begin position="1"/>
        <end position="19"/>
    </location>
</feature>
<dbReference type="AlphaFoldDB" id="A0A1G4JY54"/>
<keyword evidence="5" id="KW-1185">Reference proteome</keyword>
<dbReference type="InterPro" id="IPR000420">
    <property type="entry name" value="Yeast_PIR_rpt"/>
</dbReference>
<dbReference type="PROSITE" id="PS50256">
    <property type="entry name" value="PIR_REPEAT_2"/>
    <property type="match status" value="1"/>
</dbReference>
<gene>
    <name evidence="4" type="ORF">LANO_0E12332G</name>
</gene>
<protein>
    <submittedName>
        <fullName evidence="4">LANO_0E12332g1_1</fullName>
    </submittedName>
</protein>
<keyword evidence="2 3" id="KW-0732">Signal</keyword>
<evidence type="ECO:0000256" key="3">
    <source>
        <dbReference type="SAM" id="SignalP"/>
    </source>
</evidence>
<evidence type="ECO:0000313" key="5">
    <source>
        <dbReference type="Proteomes" id="UP000189911"/>
    </source>
</evidence>
<name>A0A1G4JY54_9SACH</name>
<comment type="subcellular location">
    <subcellularLocation>
        <location evidence="1">Cell envelope</location>
    </subcellularLocation>
</comment>
<reference evidence="5" key="1">
    <citation type="submission" date="2016-03" db="EMBL/GenBank/DDBJ databases">
        <authorList>
            <person name="Devillers Hugo."/>
        </authorList>
    </citation>
    <scope>NUCLEOTIDE SEQUENCE [LARGE SCALE GENOMIC DNA]</scope>
</reference>
<evidence type="ECO:0000256" key="2">
    <source>
        <dbReference type="ARBA" id="ARBA00022729"/>
    </source>
</evidence>
<dbReference type="PROSITE" id="PS00929">
    <property type="entry name" value="PIR_REPEAT_1"/>
    <property type="match status" value="1"/>
</dbReference>
<dbReference type="EMBL" id="LT598451">
    <property type="protein sequence ID" value="SCU96060.1"/>
    <property type="molecule type" value="Genomic_DNA"/>
</dbReference>
<proteinExistence type="predicted"/>
<organism evidence="4 5">
    <name type="scientific">Lachancea nothofagi CBS 11611</name>
    <dbReference type="NCBI Taxonomy" id="1266666"/>
    <lineage>
        <taxon>Eukaryota</taxon>
        <taxon>Fungi</taxon>
        <taxon>Dikarya</taxon>
        <taxon>Ascomycota</taxon>
        <taxon>Saccharomycotina</taxon>
        <taxon>Saccharomycetes</taxon>
        <taxon>Saccharomycetales</taxon>
        <taxon>Saccharomycetaceae</taxon>
        <taxon>Lachancea</taxon>
    </lineage>
</organism>
<dbReference type="Pfam" id="PF00399">
    <property type="entry name" value="PIR"/>
    <property type="match status" value="1"/>
</dbReference>
<feature type="chain" id="PRO_5009236298" evidence="3">
    <location>
        <begin position="20"/>
        <end position="94"/>
    </location>
</feature>
<accession>A0A1G4JY54</accession>
<dbReference type="Proteomes" id="UP000189911">
    <property type="component" value="Chromosome E"/>
</dbReference>
<dbReference type="GO" id="GO:0005199">
    <property type="term" value="F:structural constituent of cell wall"/>
    <property type="evidence" value="ECO:0007669"/>
    <property type="project" value="InterPro"/>
</dbReference>